<dbReference type="InterPro" id="IPR011701">
    <property type="entry name" value="MFS"/>
</dbReference>
<reference evidence="2" key="1">
    <citation type="submission" date="2021-11" db="EMBL/GenBank/DDBJ databases">
        <title>A Novel Adlercreutzia Species, isolated from a Allomyrina dichotoma larva feces.</title>
        <authorList>
            <person name="Suh M.K."/>
        </authorList>
    </citation>
    <scope>NUCLEOTIDE SEQUENCE</scope>
    <source>
        <strain evidence="2">JBNU-10</strain>
    </source>
</reference>
<keyword evidence="3" id="KW-1185">Reference proteome</keyword>
<feature type="transmembrane region" description="Helical" evidence="1">
    <location>
        <begin position="269"/>
        <end position="288"/>
    </location>
</feature>
<evidence type="ECO:0000256" key="1">
    <source>
        <dbReference type="SAM" id="Phobius"/>
    </source>
</evidence>
<feature type="transmembrane region" description="Helical" evidence="1">
    <location>
        <begin position="300"/>
        <end position="321"/>
    </location>
</feature>
<feature type="transmembrane region" description="Helical" evidence="1">
    <location>
        <begin position="101"/>
        <end position="123"/>
    </location>
</feature>
<feature type="transmembrane region" description="Helical" evidence="1">
    <location>
        <begin position="235"/>
        <end position="257"/>
    </location>
</feature>
<keyword evidence="1" id="KW-0472">Membrane</keyword>
<protein>
    <submittedName>
        <fullName evidence="2">MFS transporter</fullName>
    </submittedName>
</protein>
<dbReference type="Pfam" id="PF07690">
    <property type="entry name" value="MFS_1"/>
    <property type="match status" value="1"/>
</dbReference>
<dbReference type="EMBL" id="JAJMLW010000002">
    <property type="protein sequence ID" value="MCI2242035.1"/>
    <property type="molecule type" value="Genomic_DNA"/>
</dbReference>
<evidence type="ECO:0000313" key="2">
    <source>
        <dbReference type="EMBL" id="MCI2242035.1"/>
    </source>
</evidence>
<feature type="transmembrane region" description="Helical" evidence="1">
    <location>
        <begin position="165"/>
        <end position="185"/>
    </location>
</feature>
<accession>A0ABS9WGQ0</accession>
<dbReference type="Gene3D" id="1.20.1250.20">
    <property type="entry name" value="MFS general substrate transporter like domains"/>
    <property type="match status" value="2"/>
</dbReference>
<evidence type="ECO:0000313" key="3">
    <source>
        <dbReference type="Proteomes" id="UP001430755"/>
    </source>
</evidence>
<dbReference type="Proteomes" id="UP001430755">
    <property type="component" value="Unassembled WGS sequence"/>
</dbReference>
<feature type="transmembrane region" description="Helical" evidence="1">
    <location>
        <begin position="77"/>
        <end position="95"/>
    </location>
</feature>
<dbReference type="SUPFAM" id="SSF103473">
    <property type="entry name" value="MFS general substrate transporter"/>
    <property type="match status" value="1"/>
</dbReference>
<feature type="transmembrane region" description="Helical" evidence="1">
    <location>
        <begin position="389"/>
        <end position="411"/>
    </location>
</feature>
<keyword evidence="1" id="KW-1133">Transmembrane helix</keyword>
<organism evidence="2 3">
    <name type="scientific">Adlercreutzia faecimuris</name>
    <dbReference type="NCBI Taxonomy" id="2897341"/>
    <lineage>
        <taxon>Bacteria</taxon>
        <taxon>Bacillati</taxon>
        <taxon>Actinomycetota</taxon>
        <taxon>Coriobacteriia</taxon>
        <taxon>Eggerthellales</taxon>
        <taxon>Eggerthellaceae</taxon>
        <taxon>Adlercreutzia</taxon>
    </lineage>
</organism>
<sequence>MEVQGKRPMMAAVGCAIILTVGLGSTSLLNAIAVLLVEGMGIDLVTYAFGPMLATVFAFLGSLVGTKLIGRIGPKRCLLIGSVCTAAALVLFATATGPAMWYAGNVINGVVLAIGAHASAAGVLSEFYGERTPTVFGVVVGIMGFIIAGLVFVESMLLQVLDYRTIIYGYAALVLTLGVFANLVLIGRLPSQAAAAVGPAAEGDPLVADAAPEAPVAAAPEAPGITLQQALRTPALYLFFAAMVFASFPLNGFSAYASNFFAAGGLDPAFAVTLLSAFALLVAVVSLVSGAVTKKLGASASSVVVFAGFAAGIALLVLWMTGSGTPALYGGLVLCALIGPVQILPALFIPQLFGMRDYTAINAVGMGAFYLGGAAVFLVAAAIMQSAGFAMGFGVLAASGVVACVLFLLAVAASPMRRATRDAGSVPDPAPAPEA</sequence>
<dbReference type="RefSeq" id="WP_242164862.1">
    <property type="nucleotide sequence ID" value="NZ_JAJMLW010000002.1"/>
</dbReference>
<feature type="transmembrane region" description="Helical" evidence="1">
    <location>
        <begin position="361"/>
        <end position="383"/>
    </location>
</feature>
<feature type="transmembrane region" description="Helical" evidence="1">
    <location>
        <begin position="327"/>
        <end position="349"/>
    </location>
</feature>
<dbReference type="InterPro" id="IPR036259">
    <property type="entry name" value="MFS_trans_sf"/>
</dbReference>
<feature type="transmembrane region" description="Helical" evidence="1">
    <location>
        <begin position="47"/>
        <end position="65"/>
    </location>
</feature>
<gene>
    <name evidence="2" type="ORF">LPT13_06685</name>
</gene>
<keyword evidence="1" id="KW-0812">Transmembrane</keyword>
<proteinExistence type="predicted"/>
<feature type="transmembrane region" description="Helical" evidence="1">
    <location>
        <begin position="135"/>
        <end position="153"/>
    </location>
</feature>
<comment type="caution">
    <text evidence="2">The sequence shown here is derived from an EMBL/GenBank/DDBJ whole genome shotgun (WGS) entry which is preliminary data.</text>
</comment>
<name>A0ABS9WGQ0_9ACTN</name>